<gene>
    <name evidence="1" type="ORF">NPIL_32371</name>
</gene>
<protein>
    <submittedName>
        <fullName evidence="1">Uncharacterized protein</fullName>
    </submittedName>
</protein>
<name>A0A8X6UAW5_NEPPI</name>
<evidence type="ECO:0000313" key="1">
    <source>
        <dbReference type="EMBL" id="GFT96087.1"/>
    </source>
</evidence>
<evidence type="ECO:0000313" key="2">
    <source>
        <dbReference type="Proteomes" id="UP000887013"/>
    </source>
</evidence>
<sequence length="125" mass="13984">MNTQKNASSLESGAHITIIQIIDQGKTFSSPSYPNHYGIGLNHINTLVLYIEVFASSKNIAFDDPVEKIVIIALVPFSKVRGCSDVLVKDLKKYLTGQYFPSDDSVQMFVHTFVTLRQQIFSTLE</sequence>
<dbReference type="EMBL" id="BMAW01121856">
    <property type="protein sequence ID" value="GFT96087.1"/>
    <property type="molecule type" value="Genomic_DNA"/>
</dbReference>
<dbReference type="AlphaFoldDB" id="A0A8X6UAW5"/>
<accession>A0A8X6UAW5</accession>
<proteinExistence type="predicted"/>
<reference evidence="1" key="1">
    <citation type="submission" date="2020-08" db="EMBL/GenBank/DDBJ databases">
        <title>Multicomponent nature underlies the extraordinary mechanical properties of spider dragline silk.</title>
        <authorList>
            <person name="Kono N."/>
            <person name="Nakamura H."/>
            <person name="Mori M."/>
            <person name="Yoshida Y."/>
            <person name="Ohtoshi R."/>
            <person name="Malay A.D."/>
            <person name="Moran D.A.P."/>
            <person name="Tomita M."/>
            <person name="Numata K."/>
            <person name="Arakawa K."/>
        </authorList>
    </citation>
    <scope>NUCLEOTIDE SEQUENCE</scope>
</reference>
<organism evidence="1 2">
    <name type="scientific">Nephila pilipes</name>
    <name type="common">Giant wood spider</name>
    <name type="synonym">Nephila maculata</name>
    <dbReference type="NCBI Taxonomy" id="299642"/>
    <lineage>
        <taxon>Eukaryota</taxon>
        <taxon>Metazoa</taxon>
        <taxon>Ecdysozoa</taxon>
        <taxon>Arthropoda</taxon>
        <taxon>Chelicerata</taxon>
        <taxon>Arachnida</taxon>
        <taxon>Araneae</taxon>
        <taxon>Araneomorphae</taxon>
        <taxon>Entelegynae</taxon>
        <taxon>Araneoidea</taxon>
        <taxon>Nephilidae</taxon>
        <taxon>Nephila</taxon>
    </lineage>
</organism>
<keyword evidence="2" id="KW-1185">Reference proteome</keyword>
<comment type="caution">
    <text evidence="1">The sequence shown here is derived from an EMBL/GenBank/DDBJ whole genome shotgun (WGS) entry which is preliminary data.</text>
</comment>
<dbReference type="Proteomes" id="UP000887013">
    <property type="component" value="Unassembled WGS sequence"/>
</dbReference>